<evidence type="ECO:0000256" key="2">
    <source>
        <dbReference type="ARBA" id="ARBA00022692"/>
    </source>
</evidence>
<evidence type="ECO:0000256" key="1">
    <source>
        <dbReference type="ARBA" id="ARBA00004141"/>
    </source>
</evidence>
<feature type="transmembrane region" description="Helical" evidence="6">
    <location>
        <begin position="233"/>
        <end position="254"/>
    </location>
</feature>
<evidence type="ECO:0000313" key="9">
    <source>
        <dbReference type="Proteomes" id="UP000800094"/>
    </source>
</evidence>
<dbReference type="InterPro" id="IPR052337">
    <property type="entry name" value="SAT4-like"/>
</dbReference>
<keyword evidence="3 6" id="KW-1133">Transmembrane helix</keyword>
<feature type="transmembrane region" description="Helical" evidence="6">
    <location>
        <begin position="20"/>
        <end position="46"/>
    </location>
</feature>
<evidence type="ECO:0000256" key="3">
    <source>
        <dbReference type="ARBA" id="ARBA00022989"/>
    </source>
</evidence>
<dbReference type="OrthoDB" id="3934549at2759"/>
<keyword evidence="9" id="KW-1185">Reference proteome</keyword>
<dbReference type="RefSeq" id="XP_033686401.1">
    <property type="nucleotide sequence ID" value="XM_033830948.1"/>
</dbReference>
<keyword evidence="2 6" id="KW-0812">Transmembrane</keyword>
<name>A0A6A6IMD7_9PLEO</name>
<evidence type="ECO:0000256" key="4">
    <source>
        <dbReference type="ARBA" id="ARBA00023136"/>
    </source>
</evidence>
<feature type="transmembrane region" description="Helical" evidence="6">
    <location>
        <begin position="195"/>
        <end position="213"/>
    </location>
</feature>
<feature type="domain" description="Rhodopsin" evidence="7">
    <location>
        <begin position="42"/>
        <end position="260"/>
    </location>
</feature>
<dbReference type="GeneID" id="54584278"/>
<organism evidence="8 9">
    <name type="scientific">Trematosphaeria pertusa</name>
    <dbReference type="NCBI Taxonomy" id="390896"/>
    <lineage>
        <taxon>Eukaryota</taxon>
        <taxon>Fungi</taxon>
        <taxon>Dikarya</taxon>
        <taxon>Ascomycota</taxon>
        <taxon>Pezizomycotina</taxon>
        <taxon>Dothideomycetes</taxon>
        <taxon>Pleosporomycetidae</taxon>
        <taxon>Pleosporales</taxon>
        <taxon>Massarineae</taxon>
        <taxon>Trematosphaeriaceae</taxon>
        <taxon>Trematosphaeria</taxon>
    </lineage>
</organism>
<evidence type="ECO:0000256" key="6">
    <source>
        <dbReference type="SAM" id="Phobius"/>
    </source>
</evidence>
<gene>
    <name evidence="8" type="ORF">BU26DRAFT_530229</name>
</gene>
<evidence type="ECO:0000259" key="7">
    <source>
        <dbReference type="Pfam" id="PF20684"/>
    </source>
</evidence>
<proteinExistence type="inferred from homology"/>
<dbReference type="PANTHER" id="PTHR33048">
    <property type="entry name" value="PTH11-LIKE INTEGRAL MEMBRANE PROTEIN (AFU_ORTHOLOGUE AFUA_5G11245)"/>
    <property type="match status" value="1"/>
</dbReference>
<dbReference type="PANTHER" id="PTHR33048:SF47">
    <property type="entry name" value="INTEGRAL MEMBRANE PROTEIN-RELATED"/>
    <property type="match status" value="1"/>
</dbReference>
<dbReference type="Pfam" id="PF20684">
    <property type="entry name" value="Fung_rhodopsin"/>
    <property type="match status" value="1"/>
</dbReference>
<feature type="transmembrane region" description="Helical" evidence="6">
    <location>
        <begin position="117"/>
        <end position="147"/>
    </location>
</feature>
<feature type="transmembrane region" description="Helical" evidence="6">
    <location>
        <begin position="89"/>
        <end position="105"/>
    </location>
</feature>
<feature type="transmembrane region" description="Helical" evidence="6">
    <location>
        <begin position="58"/>
        <end position="77"/>
    </location>
</feature>
<dbReference type="AlphaFoldDB" id="A0A6A6IMD7"/>
<dbReference type="EMBL" id="ML987193">
    <property type="protein sequence ID" value="KAF2251397.1"/>
    <property type="molecule type" value="Genomic_DNA"/>
</dbReference>
<dbReference type="Proteomes" id="UP000800094">
    <property type="component" value="Unassembled WGS sequence"/>
</dbReference>
<sequence length="312" mass="34652">MPIIPTPSEVEYMQLHIDESLVPAINISNIICAAVAFVAVALRLVARRHVAAGYGADDLCCGLALVFNIGFVIGLSYSTRYGQGRHVLLVQNPRALAIFSILLLYRRIFPVSWFRKALLGLAMFILAWYIITFFCGVFTCIPIRALWDVTVKGRCIHYGQVTLAFGVCNIVTDFIMLGLPLPLVWTLQMPLRQKILLSLTFMGGFIACVVSIVRLKFAERVESTYDPSWDTVFAAIVSNVELCTGFIAACIPTYRPLVERIFRRTSTRQTASTESRSQGWSKMQSGDIHHDTLMLTSNVSTTVSCGNIEVKG</sequence>
<feature type="transmembrane region" description="Helical" evidence="6">
    <location>
        <begin position="159"/>
        <end position="183"/>
    </location>
</feature>
<dbReference type="GO" id="GO:0016020">
    <property type="term" value="C:membrane"/>
    <property type="evidence" value="ECO:0007669"/>
    <property type="project" value="UniProtKB-SubCell"/>
</dbReference>
<evidence type="ECO:0000313" key="8">
    <source>
        <dbReference type="EMBL" id="KAF2251397.1"/>
    </source>
</evidence>
<evidence type="ECO:0000256" key="5">
    <source>
        <dbReference type="ARBA" id="ARBA00038359"/>
    </source>
</evidence>
<reference evidence="8" key="1">
    <citation type="journal article" date="2020" name="Stud. Mycol.">
        <title>101 Dothideomycetes genomes: a test case for predicting lifestyles and emergence of pathogens.</title>
        <authorList>
            <person name="Haridas S."/>
            <person name="Albert R."/>
            <person name="Binder M."/>
            <person name="Bloem J."/>
            <person name="Labutti K."/>
            <person name="Salamov A."/>
            <person name="Andreopoulos B."/>
            <person name="Baker S."/>
            <person name="Barry K."/>
            <person name="Bills G."/>
            <person name="Bluhm B."/>
            <person name="Cannon C."/>
            <person name="Castanera R."/>
            <person name="Culley D."/>
            <person name="Daum C."/>
            <person name="Ezra D."/>
            <person name="Gonzalez J."/>
            <person name="Henrissat B."/>
            <person name="Kuo A."/>
            <person name="Liang C."/>
            <person name="Lipzen A."/>
            <person name="Lutzoni F."/>
            <person name="Magnuson J."/>
            <person name="Mondo S."/>
            <person name="Nolan M."/>
            <person name="Ohm R."/>
            <person name="Pangilinan J."/>
            <person name="Park H.-J."/>
            <person name="Ramirez L."/>
            <person name="Alfaro M."/>
            <person name="Sun H."/>
            <person name="Tritt A."/>
            <person name="Yoshinaga Y."/>
            <person name="Zwiers L.-H."/>
            <person name="Turgeon B."/>
            <person name="Goodwin S."/>
            <person name="Spatafora J."/>
            <person name="Crous P."/>
            <person name="Grigoriev I."/>
        </authorList>
    </citation>
    <scope>NUCLEOTIDE SEQUENCE</scope>
    <source>
        <strain evidence="8">CBS 122368</strain>
    </source>
</reference>
<dbReference type="InterPro" id="IPR049326">
    <property type="entry name" value="Rhodopsin_dom_fungi"/>
</dbReference>
<protein>
    <recommendedName>
        <fullName evidence="7">Rhodopsin domain-containing protein</fullName>
    </recommendedName>
</protein>
<comment type="subcellular location">
    <subcellularLocation>
        <location evidence="1">Membrane</location>
        <topology evidence="1">Multi-pass membrane protein</topology>
    </subcellularLocation>
</comment>
<keyword evidence="4 6" id="KW-0472">Membrane</keyword>
<comment type="similarity">
    <text evidence="5">Belongs to the SAT4 family.</text>
</comment>
<accession>A0A6A6IMD7</accession>